<feature type="compositionally biased region" description="Low complexity" evidence="2">
    <location>
        <begin position="827"/>
        <end position="841"/>
    </location>
</feature>
<dbReference type="SMART" id="SM00028">
    <property type="entry name" value="TPR"/>
    <property type="match status" value="1"/>
</dbReference>
<feature type="region of interest" description="Disordered" evidence="2">
    <location>
        <begin position="752"/>
        <end position="904"/>
    </location>
</feature>
<dbReference type="InterPro" id="IPR019734">
    <property type="entry name" value="TPR_rpt"/>
</dbReference>
<feature type="domain" description="Cadherin-like beta-sandwich-like" evidence="3">
    <location>
        <begin position="8"/>
        <end position="93"/>
    </location>
</feature>
<comment type="caution">
    <text evidence="4">The sequence shown here is derived from an EMBL/GenBank/DDBJ whole genome shotgun (WGS) entry which is preliminary data.</text>
</comment>
<accession>A0AA35W8X2</accession>
<feature type="compositionally biased region" description="Gly residues" evidence="2">
    <location>
        <begin position="794"/>
        <end position="804"/>
    </location>
</feature>
<feature type="compositionally biased region" description="Polar residues" evidence="2">
    <location>
        <begin position="774"/>
        <end position="786"/>
    </location>
</feature>
<evidence type="ECO:0000256" key="1">
    <source>
        <dbReference type="PROSITE-ProRule" id="PRU00339"/>
    </source>
</evidence>
<dbReference type="SUPFAM" id="SSF48452">
    <property type="entry name" value="TPR-like"/>
    <property type="match status" value="1"/>
</dbReference>
<dbReference type="Gene3D" id="3.30.40.10">
    <property type="entry name" value="Zinc/RING finger domain, C3HC4 (zinc finger)"/>
    <property type="match status" value="1"/>
</dbReference>
<dbReference type="EMBL" id="CASHTH010001114">
    <property type="protein sequence ID" value="CAI8011634.1"/>
    <property type="molecule type" value="Genomic_DNA"/>
</dbReference>
<dbReference type="Gene3D" id="1.25.40.10">
    <property type="entry name" value="Tetratricopeptide repeat domain"/>
    <property type="match status" value="1"/>
</dbReference>
<dbReference type="InterPro" id="IPR011990">
    <property type="entry name" value="TPR-like_helical_dom_sf"/>
</dbReference>
<dbReference type="InterPro" id="IPR025883">
    <property type="entry name" value="Cadherin-like_domain"/>
</dbReference>
<dbReference type="InterPro" id="IPR013083">
    <property type="entry name" value="Znf_RING/FYVE/PHD"/>
</dbReference>
<feature type="repeat" description="TPR" evidence="1">
    <location>
        <begin position="491"/>
        <end position="524"/>
    </location>
</feature>
<sequence length="1066" mass="114973">MDNADLEKLKVSQGKLVPKFKSSVTSYSLTVASNVEEVKFSPLTADGGASHVVKGADGSKVVKLTDGKPVEVEVIVTAEDGSTTKSYTVLTRRLSADDATLAQLDVSAGVLQPPFSPLVTRYECSLPSGVDSLTLRAKTEDSKMTVIMKTGEPVGTVPLNPGRTLVELAVTSVSGKTTSVYTITAVKSRLPPTLQLKEKKAQFECAVCCNLVHLPTRIRGSAGVYCRACLEELTRTNKTNPITGEKLEGENWLEEDLACDSELANETAVCHTATGMVETSMQQIGAKLQANRIEASKTEEPTESCGDCSKKVPSQDVGLHKELLCPAKHTVSLPKTQVKPRPWENRLVDESCGSDPQDLLKKGREWETKYLESLPKPGETGHRGRGPDPLECLQTAARCYGTALKYSPQSLEAHISLGLVMEEFFYAEDFFGLKRAVPDTAEEGEAEISSKEEEFLAICQLHGVAASAPLALQLKAVEAEYHSLSVKSSDPTACFHLGRLCLLLGDKEEALKFLRNSLAQRPTHSPTRLCLGMALGEKHAKPLLWNGLTQYLTQLQELHESRRDVKQKDLHSQAFYRSTNTLIAEGFLQLAGIGGHKSLSVASCLLAATAFLPEACILRRNCTYRQLQWLSLQARSLLLSLLQKTQQTQAALRHCQELSGLISHSGLESSPKLRALQMQVFQLGVELQPSSSKALCHLGTGQLAEHEVAGDKNSLCEAELSFRASIAMEGKPITADNIPTQLAEEQWWKKMTQGKTGGGEKKEEKKATPPVTASGAQKTAQKSGATAKQAVTGARGGPQTGRGGVAQPAGGRKPTGGASRQPTKPVGRGTTTAPGRPGQTAKTPTKPLGKTVATLGELKTGAGPPKKPIAAVASKSTESVKTDEKPPSTPNAASPTPQQPAGRAEINTKTHHPRLGLARILSKSASSDKAKLEESRSLYQEVISMTPDLHDAYIELGEMLSKTDPVAAVDAYARFPFSDPPSFNDAYLHGEIVRLLMSSENYDDPRLLTSLVAMGRALGIGVLEKQVSVLENKFKTDLLKKVYSGVHGKPIDDPDLQAFFKFKCWR</sequence>
<keyword evidence="1" id="KW-0802">TPR repeat</keyword>
<evidence type="ECO:0000313" key="4">
    <source>
        <dbReference type="EMBL" id="CAI8011634.1"/>
    </source>
</evidence>
<name>A0AA35W8X2_GEOBA</name>
<protein>
    <recommendedName>
        <fullName evidence="3">Cadherin-like beta-sandwich-like domain-containing protein</fullName>
    </recommendedName>
</protein>
<dbReference type="SUPFAM" id="SSF57850">
    <property type="entry name" value="RING/U-box"/>
    <property type="match status" value="1"/>
</dbReference>
<proteinExistence type="predicted"/>
<reference evidence="4" key="1">
    <citation type="submission" date="2023-03" db="EMBL/GenBank/DDBJ databases">
        <authorList>
            <person name="Steffen K."/>
            <person name="Cardenas P."/>
        </authorList>
    </citation>
    <scope>NUCLEOTIDE SEQUENCE</scope>
</reference>
<feature type="domain" description="Cadherin-like beta-sandwich-like" evidence="3">
    <location>
        <begin position="102"/>
        <end position="185"/>
    </location>
</feature>
<evidence type="ECO:0000256" key="2">
    <source>
        <dbReference type="SAM" id="MobiDB-lite"/>
    </source>
</evidence>
<dbReference type="PROSITE" id="PS50005">
    <property type="entry name" value="TPR"/>
    <property type="match status" value="1"/>
</dbReference>
<keyword evidence="5" id="KW-1185">Reference proteome</keyword>
<dbReference type="Proteomes" id="UP001174909">
    <property type="component" value="Unassembled WGS sequence"/>
</dbReference>
<dbReference type="AlphaFoldDB" id="A0AA35W8X2"/>
<evidence type="ECO:0000313" key="5">
    <source>
        <dbReference type="Proteomes" id="UP001174909"/>
    </source>
</evidence>
<dbReference type="Pfam" id="PF12733">
    <property type="entry name" value="Cadherin-like"/>
    <property type="match status" value="2"/>
</dbReference>
<feature type="compositionally biased region" description="Basic and acidic residues" evidence="2">
    <location>
        <begin position="758"/>
        <end position="767"/>
    </location>
</feature>
<organism evidence="4 5">
    <name type="scientific">Geodia barretti</name>
    <name type="common">Barrett's horny sponge</name>
    <dbReference type="NCBI Taxonomy" id="519541"/>
    <lineage>
        <taxon>Eukaryota</taxon>
        <taxon>Metazoa</taxon>
        <taxon>Porifera</taxon>
        <taxon>Demospongiae</taxon>
        <taxon>Heteroscleromorpha</taxon>
        <taxon>Tetractinellida</taxon>
        <taxon>Astrophorina</taxon>
        <taxon>Geodiidae</taxon>
        <taxon>Geodia</taxon>
    </lineage>
</organism>
<gene>
    <name evidence="4" type="ORF">GBAR_LOCUS7480</name>
</gene>
<evidence type="ECO:0000259" key="3">
    <source>
        <dbReference type="Pfam" id="PF12733"/>
    </source>
</evidence>